<keyword evidence="3 8" id="KW-1133">Transmembrane helix</keyword>
<reference evidence="10" key="2">
    <citation type="submission" date="2020-02" db="EMBL/GenBank/DDBJ databases">
        <title>Esox lucius (northern pike) genome, fEsoLuc1, primary haplotype.</title>
        <authorList>
            <person name="Myers G."/>
            <person name="Karagic N."/>
            <person name="Meyer A."/>
            <person name="Pippel M."/>
            <person name="Reichard M."/>
            <person name="Winkler S."/>
            <person name="Tracey A."/>
            <person name="Sims Y."/>
            <person name="Howe K."/>
            <person name="Rhie A."/>
            <person name="Formenti G."/>
            <person name="Durbin R."/>
            <person name="Fedrigo O."/>
            <person name="Jarvis E.D."/>
        </authorList>
    </citation>
    <scope>NUCLEOTIDE SEQUENCE [LARGE SCALE GENOMIC DNA]</scope>
</reference>
<dbReference type="GeneID" id="105015913"/>
<dbReference type="OMA" id="DWFQHSC"/>
<evidence type="ECO:0000256" key="3">
    <source>
        <dbReference type="ARBA" id="ARBA00022989"/>
    </source>
</evidence>
<dbReference type="Pfam" id="PF00001">
    <property type="entry name" value="7tm_1"/>
    <property type="match status" value="1"/>
</dbReference>
<dbReference type="Ensembl" id="ENSELUT00000019156.3">
    <property type="protein sequence ID" value="ENSELUP00000000385.2"/>
    <property type="gene ID" value="ENSELUG00000001982.3"/>
</dbReference>
<keyword evidence="4" id="KW-0297">G-protein coupled receptor</keyword>
<evidence type="ECO:0000259" key="9">
    <source>
        <dbReference type="PROSITE" id="PS50262"/>
    </source>
</evidence>
<dbReference type="PANTHER" id="PTHR45695:SF21">
    <property type="entry name" value="G-PROTEIN COUPLED RECEPTOR 151-RELATED"/>
    <property type="match status" value="1"/>
</dbReference>
<dbReference type="Proteomes" id="UP000265140">
    <property type="component" value="Chromosome 15"/>
</dbReference>
<dbReference type="OrthoDB" id="9009799at2759"/>
<feature type="transmembrane region" description="Helical" evidence="8">
    <location>
        <begin position="272"/>
        <end position="297"/>
    </location>
</feature>
<evidence type="ECO:0000256" key="2">
    <source>
        <dbReference type="ARBA" id="ARBA00022692"/>
    </source>
</evidence>
<feature type="transmembrane region" description="Helical" evidence="8">
    <location>
        <begin position="235"/>
        <end position="252"/>
    </location>
</feature>
<dbReference type="InterPro" id="IPR000276">
    <property type="entry name" value="GPCR_Rhodpsn"/>
</dbReference>
<accession>A0A3P8X7N4</accession>
<keyword evidence="11" id="KW-1185">Reference proteome</keyword>
<dbReference type="InterPro" id="IPR017452">
    <property type="entry name" value="GPCR_Rhodpsn_7TM"/>
</dbReference>
<keyword evidence="2 8" id="KW-0812">Transmembrane</keyword>
<dbReference type="PRINTS" id="PR00237">
    <property type="entry name" value="GPCRRHODOPSN"/>
</dbReference>
<feature type="domain" description="G-protein coupled receptors family 1 profile" evidence="9">
    <location>
        <begin position="44"/>
        <end position="293"/>
    </location>
</feature>
<reference evidence="10" key="4">
    <citation type="submission" date="2025-09" db="UniProtKB">
        <authorList>
            <consortium name="Ensembl"/>
        </authorList>
    </citation>
    <scope>IDENTIFICATION</scope>
</reference>
<evidence type="ECO:0000313" key="11">
    <source>
        <dbReference type="Proteomes" id="UP000265140"/>
    </source>
</evidence>
<dbReference type="Bgee" id="ENSELUG00000001982">
    <property type="expression patterns" value="Expressed in camera-type eye and 2 other cell types or tissues"/>
</dbReference>
<dbReference type="PROSITE" id="PS50262">
    <property type="entry name" value="G_PROTEIN_RECEP_F1_2"/>
    <property type="match status" value="1"/>
</dbReference>
<evidence type="ECO:0000256" key="4">
    <source>
        <dbReference type="ARBA" id="ARBA00023040"/>
    </source>
</evidence>
<dbReference type="PANTHER" id="PTHR45695">
    <property type="entry name" value="LEUCOKININ RECEPTOR-RELATED"/>
    <property type="match status" value="1"/>
</dbReference>
<evidence type="ECO:0000256" key="7">
    <source>
        <dbReference type="ARBA" id="ARBA00023224"/>
    </source>
</evidence>
<evidence type="ECO:0000256" key="8">
    <source>
        <dbReference type="SAM" id="Phobius"/>
    </source>
</evidence>
<evidence type="ECO:0000256" key="1">
    <source>
        <dbReference type="ARBA" id="ARBA00004141"/>
    </source>
</evidence>
<dbReference type="Gene3D" id="1.20.1070.10">
    <property type="entry name" value="Rhodopsin 7-helix transmembrane proteins"/>
    <property type="match status" value="1"/>
</dbReference>
<evidence type="ECO:0000313" key="10">
    <source>
        <dbReference type="Ensembl" id="ENSELUP00000000385.2"/>
    </source>
</evidence>
<reference evidence="11" key="1">
    <citation type="journal article" date="2014" name="PLoS ONE">
        <title>The genome and linkage map of the northern pike (Esox lucius): conserved synteny revealed between the salmonid sister group and the Neoteleostei.</title>
        <authorList>
            <person name="Rondeau E.B."/>
            <person name="Minkley D.R."/>
            <person name="Leong J.S."/>
            <person name="Messmer A.M."/>
            <person name="Jantzen J.R."/>
            <person name="von Schalburg K.R."/>
            <person name="Lemon C."/>
            <person name="Bird N.H."/>
            <person name="Koop B.F."/>
        </authorList>
    </citation>
    <scope>NUCLEOTIDE SEQUENCE</scope>
</reference>
<dbReference type="GO" id="GO:0004930">
    <property type="term" value="F:G protein-coupled receptor activity"/>
    <property type="evidence" value="ECO:0007669"/>
    <property type="project" value="UniProtKB-KW"/>
</dbReference>
<comment type="subcellular location">
    <subcellularLocation>
        <location evidence="1">Membrane</location>
        <topology evidence="1">Multi-pass membrane protein</topology>
    </subcellularLocation>
</comment>
<feature type="transmembrane region" description="Helical" evidence="8">
    <location>
        <begin position="66"/>
        <end position="87"/>
    </location>
</feature>
<dbReference type="SUPFAM" id="SSF81321">
    <property type="entry name" value="Family A G protein-coupled receptor-like"/>
    <property type="match status" value="1"/>
</dbReference>
<reference evidence="10" key="3">
    <citation type="submission" date="2025-08" db="UniProtKB">
        <authorList>
            <consortium name="Ensembl"/>
        </authorList>
    </citation>
    <scope>IDENTIFICATION</scope>
</reference>
<keyword evidence="7" id="KW-0807">Transducer</keyword>
<dbReference type="InParanoid" id="A0A3P8X7N4"/>
<dbReference type="GeneTree" id="ENSGT01030000234518"/>
<dbReference type="RefSeq" id="XP_010877702.2">
    <property type="nucleotide sequence ID" value="XM_010879400.2"/>
</dbReference>
<dbReference type="AlphaFoldDB" id="A0A3P8X7N4"/>
<keyword evidence="5 8" id="KW-0472">Membrane</keyword>
<proteinExistence type="predicted"/>
<keyword evidence="6" id="KW-0675">Receptor</keyword>
<sequence length="398" mass="43770">MDFDRPKNVSFFDFAGGVQLLRGEAAQSVLPVLLTCLCVTGTVGNVLVLLGLIHHLNNGRASELKALLASLSATDMGILLLCAPVRAVTYYRETWTLGGFMCQTADWFQNTCLVAKTFTLAATTTTRRRVGSPGSRGGDFSPVRVYGVLVFIWTVALVFSAPLMVFTSLQPYHNVTLCVTEIPLCASGLMDVFTKTYPTLSYVVPIIFTIGHYVRTLHASEPKAGHCVAPQGQGVSVALLCVSGANAFLLLPEWSSWAWARLGYRDSYTPPVGFVIFSQVLMFSSSCLTPVIFLTMYEEVRRSAWLSLTCRSSKQGGVPAGSRAESARNRVEQGAIVVYPLVELKRASFDSPTGRSLHTEDASSRKIFPDVELFWTERVNKHDPIPWETQEEKTYIKS</sequence>
<name>A0A3P8X7N4_ESOLU</name>
<dbReference type="GO" id="GO:0005886">
    <property type="term" value="C:plasma membrane"/>
    <property type="evidence" value="ECO:0007669"/>
    <property type="project" value="TreeGrafter"/>
</dbReference>
<feature type="transmembrane region" description="Helical" evidence="8">
    <location>
        <begin position="145"/>
        <end position="166"/>
    </location>
</feature>
<evidence type="ECO:0000256" key="6">
    <source>
        <dbReference type="ARBA" id="ARBA00023170"/>
    </source>
</evidence>
<protein>
    <recommendedName>
        <fullName evidence="9">G-protein coupled receptors family 1 profile domain-containing protein</fullName>
    </recommendedName>
</protein>
<feature type="transmembrane region" description="Helical" evidence="8">
    <location>
        <begin position="197"/>
        <end position="214"/>
    </location>
</feature>
<evidence type="ECO:0000256" key="5">
    <source>
        <dbReference type="ARBA" id="ARBA00023136"/>
    </source>
</evidence>
<organism evidence="10 11">
    <name type="scientific">Esox lucius</name>
    <name type="common">Northern pike</name>
    <dbReference type="NCBI Taxonomy" id="8010"/>
    <lineage>
        <taxon>Eukaryota</taxon>
        <taxon>Metazoa</taxon>
        <taxon>Chordata</taxon>
        <taxon>Craniata</taxon>
        <taxon>Vertebrata</taxon>
        <taxon>Euteleostomi</taxon>
        <taxon>Actinopterygii</taxon>
        <taxon>Neopterygii</taxon>
        <taxon>Teleostei</taxon>
        <taxon>Protacanthopterygii</taxon>
        <taxon>Esociformes</taxon>
        <taxon>Esocidae</taxon>
        <taxon>Esox</taxon>
    </lineage>
</organism>
<feature type="transmembrane region" description="Helical" evidence="8">
    <location>
        <begin position="29"/>
        <end position="54"/>
    </location>
</feature>
<dbReference type="KEGG" id="els:105015913"/>